<dbReference type="InterPro" id="IPR019776">
    <property type="entry name" value="Flagellar_basal_body_rod_CS"/>
</dbReference>
<comment type="caution">
    <text evidence="8">The sequence shown here is derived from an EMBL/GenBank/DDBJ whole genome shotgun (WGS) entry which is preliminary data.</text>
</comment>
<gene>
    <name evidence="8" type="ORF">DFR26_1875</name>
</gene>
<sequence length="147" mass="15579">MGISFDSVLGVHEKALHLRAQRSEIIASNIANADTPGYQARDIDFKSALSEAMGENRAAVASGGNLALRASSHGTSINESGQRISSTNDVAASIKYRIPMQSALDGNTVETDREQAAFADNTVRYQATLQFLGGKFSSMKNAISGGR</sequence>
<evidence type="ECO:0000313" key="9">
    <source>
        <dbReference type="Proteomes" id="UP000256774"/>
    </source>
</evidence>
<keyword evidence="8" id="KW-0969">Cilium</keyword>
<evidence type="ECO:0000256" key="1">
    <source>
        <dbReference type="ARBA" id="ARBA00004117"/>
    </source>
</evidence>
<dbReference type="GO" id="GO:0030694">
    <property type="term" value="C:bacterial-type flagellum basal body, rod"/>
    <property type="evidence" value="ECO:0007669"/>
    <property type="project" value="InterPro"/>
</dbReference>
<evidence type="ECO:0000256" key="5">
    <source>
        <dbReference type="ARBA" id="ARBA00024934"/>
    </source>
</evidence>
<protein>
    <recommendedName>
        <fullName evidence="3 6">Flagellar basal body rod protein FlgB</fullName>
    </recommendedName>
</protein>
<accession>A0A3E0H2K7</accession>
<dbReference type="PANTHER" id="PTHR30435">
    <property type="entry name" value="FLAGELLAR PROTEIN"/>
    <property type="match status" value="1"/>
</dbReference>
<evidence type="ECO:0000259" key="7">
    <source>
        <dbReference type="Pfam" id="PF00460"/>
    </source>
</evidence>
<dbReference type="EMBL" id="QUNR01000004">
    <property type="protein sequence ID" value="REH36739.1"/>
    <property type="molecule type" value="Genomic_DNA"/>
</dbReference>
<comment type="subunit">
    <text evidence="6">The basal body constitutes a major portion of the flagellar organelle and consists of a number of rings mounted on a central rod.</text>
</comment>
<evidence type="ECO:0000256" key="6">
    <source>
        <dbReference type="PIRNR" id="PIRNR002889"/>
    </source>
</evidence>
<keyword evidence="8" id="KW-0282">Flagellum</keyword>
<name>A0A3E0H2K7_9GAMM</name>
<organism evidence="8 9">
    <name type="scientific">Paraperlucidibaca baekdonensis</name>
    <dbReference type="NCBI Taxonomy" id="748120"/>
    <lineage>
        <taxon>Bacteria</taxon>
        <taxon>Pseudomonadati</taxon>
        <taxon>Pseudomonadota</taxon>
        <taxon>Gammaproteobacteria</taxon>
        <taxon>Moraxellales</taxon>
        <taxon>Moraxellaceae</taxon>
        <taxon>Paraperlucidibaca</taxon>
    </lineage>
</organism>
<keyword evidence="9" id="KW-1185">Reference proteome</keyword>
<keyword evidence="4 6" id="KW-0975">Bacterial flagellum</keyword>
<evidence type="ECO:0000256" key="2">
    <source>
        <dbReference type="ARBA" id="ARBA00009677"/>
    </source>
</evidence>
<keyword evidence="8" id="KW-0966">Cell projection</keyword>
<dbReference type="NCBIfam" id="TIGR01396">
    <property type="entry name" value="FlgB"/>
    <property type="match status" value="1"/>
</dbReference>
<evidence type="ECO:0000313" key="8">
    <source>
        <dbReference type="EMBL" id="REH36739.1"/>
    </source>
</evidence>
<reference evidence="8 9" key="1">
    <citation type="submission" date="2018-08" db="EMBL/GenBank/DDBJ databases">
        <title>Genomic Encyclopedia of Type Strains, Phase IV (KMG-IV): sequencing the most valuable type-strain genomes for metagenomic binning, comparative biology and taxonomic classification.</title>
        <authorList>
            <person name="Goeker M."/>
        </authorList>
    </citation>
    <scope>NUCLEOTIDE SEQUENCE [LARGE SCALE GENOMIC DNA]</scope>
    <source>
        <strain evidence="8 9">DSM 26022</strain>
    </source>
</reference>
<dbReference type="GO" id="GO:0071978">
    <property type="term" value="P:bacterial-type flagellum-dependent swarming motility"/>
    <property type="evidence" value="ECO:0007669"/>
    <property type="project" value="TreeGrafter"/>
</dbReference>
<dbReference type="Pfam" id="PF00460">
    <property type="entry name" value="Flg_bb_rod"/>
    <property type="match status" value="1"/>
</dbReference>
<dbReference type="PROSITE" id="PS00588">
    <property type="entry name" value="FLAGELLA_BB_ROD"/>
    <property type="match status" value="1"/>
</dbReference>
<feature type="domain" description="Flagellar basal body rod protein N-terminal" evidence="7">
    <location>
        <begin position="11"/>
        <end position="39"/>
    </location>
</feature>
<dbReference type="PIRSF" id="PIRSF002889">
    <property type="entry name" value="Rod_FlgB"/>
    <property type="match status" value="1"/>
</dbReference>
<dbReference type="RefSeq" id="WP_116208695.1">
    <property type="nucleotide sequence ID" value="NZ_QUNR01000004.1"/>
</dbReference>
<evidence type="ECO:0000256" key="4">
    <source>
        <dbReference type="ARBA" id="ARBA00023143"/>
    </source>
</evidence>
<dbReference type="Proteomes" id="UP000256774">
    <property type="component" value="Unassembled WGS sequence"/>
</dbReference>
<dbReference type="InterPro" id="IPR001444">
    <property type="entry name" value="Flag_bb_rod_N"/>
</dbReference>
<proteinExistence type="inferred from homology"/>
<comment type="subcellular location">
    <subcellularLocation>
        <location evidence="1 6">Bacterial flagellum basal body</location>
    </subcellularLocation>
</comment>
<dbReference type="InterPro" id="IPR006300">
    <property type="entry name" value="FlgB"/>
</dbReference>
<comment type="function">
    <text evidence="5 6">Structural component of flagellum, the bacterial motility apparatus. Part of the rod structure of flagellar basal body.</text>
</comment>
<comment type="similarity">
    <text evidence="2 6">Belongs to the flagella basal body rod proteins family.</text>
</comment>
<dbReference type="AlphaFoldDB" id="A0A3E0H2K7"/>
<dbReference type="PANTHER" id="PTHR30435:SF12">
    <property type="entry name" value="FLAGELLAR BASAL BODY ROD PROTEIN FLGB"/>
    <property type="match status" value="1"/>
</dbReference>
<evidence type="ECO:0000256" key="3">
    <source>
        <dbReference type="ARBA" id="ARBA00014376"/>
    </source>
</evidence>
<dbReference type="OrthoDB" id="9788334at2"/>